<dbReference type="Proteomes" id="UP000187203">
    <property type="component" value="Unassembled WGS sequence"/>
</dbReference>
<organism evidence="2 3">
    <name type="scientific">Corchorus olitorius</name>
    <dbReference type="NCBI Taxonomy" id="93759"/>
    <lineage>
        <taxon>Eukaryota</taxon>
        <taxon>Viridiplantae</taxon>
        <taxon>Streptophyta</taxon>
        <taxon>Embryophyta</taxon>
        <taxon>Tracheophyta</taxon>
        <taxon>Spermatophyta</taxon>
        <taxon>Magnoliopsida</taxon>
        <taxon>eudicotyledons</taxon>
        <taxon>Gunneridae</taxon>
        <taxon>Pentapetalae</taxon>
        <taxon>rosids</taxon>
        <taxon>malvids</taxon>
        <taxon>Malvales</taxon>
        <taxon>Malvaceae</taxon>
        <taxon>Grewioideae</taxon>
        <taxon>Apeibeae</taxon>
        <taxon>Corchorus</taxon>
    </lineage>
</organism>
<proteinExistence type="predicted"/>
<dbReference type="EMBL" id="AWUE01011102">
    <property type="protein sequence ID" value="OMP10993.1"/>
    <property type="molecule type" value="Genomic_DNA"/>
</dbReference>
<reference evidence="3" key="1">
    <citation type="submission" date="2013-09" db="EMBL/GenBank/DDBJ databases">
        <title>Corchorus olitorius genome sequencing.</title>
        <authorList>
            <person name="Alam M."/>
            <person name="Haque M.S."/>
            <person name="Islam M.S."/>
            <person name="Emdad E.M."/>
            <person name="Islam M.M."/>
            <person name="Ahmed B."/>
            <person name="Halim A."/>
            <person name="Hossen Q.M.M."/>
            <person name="Hossain M.Z."/>
            <person name="Ahmed R."/>
            <person name="Khan M.M."/>
            <person name="Islam R."/>
            <person name="Rashid M.M."/>
            <person name="Khan S.A."/>
            <person name="Rahman M.S."/>
            <person name="Alam M."/>
            <person name="Yahiya A.S."/>
            <person name="Khan M.S."/>
            <person name="Azam M.S."/>
            <person name="Haque T."/>
            <person name="Lashkar M.Z.H."/>
            <person name="Akhand A.I."/>
            <person name="Morshed G."/>
            <person name="Roy S."/>
            <person name="Uddin K.S."/>
            <person name="Rabeya T."/>
            <person name="Hossain A.S."/>
            <person name="Chowdhury A."/>
            <person name="Snigdha A.R."/>
            <person name="Mortoza M.S."/>
            <person name="Matin S.A."/>
            <person name="Hoque S.M.E."/>
            <person name="Islam M.K."/>
            <person name="Roy D.K."/>
            <person name="Haider R."/>
            <person name="Moosa M.M."/>
            <person name="Elias S.M."/>
            <person name="Hasan A.M."/>
            <person name="Jahan S."/>
            <person name="Shafiuddin M."/>
            <person name="Mahmood N."/>
            <person name="Shommy N.S."/>
        </authorList>
    </citation>
    <scope>NUCLEOTIDE SEQUENCE [LARGE SCALE GENOMIC DNA]</scope>
    <source>
        <strain evidence="3">cv. O-4</strain>
    </source>
</reference>
<feature type="compositionally biased region" description="Basic residues" evidence="1">
    <location>
        <begin position="13"/>
        <end position="22"/>
    </location>
</feature>
<evidence type="ECO:0000313" key="3">
    <source>
        <dbReference type="Proteomes" id="UP000187203"/>
    </source>
</evidence>
<evidence type="ECO:0000256" key="1">
    <source>
        <dbReference type="SAM" id="MobiDB-lite"/>
    </source>
</evidence>
<comment type="caution">
    <text evidence="2">The sequence shown here is derived from an EMBL/GenBank/DDBJ whole genome shotgun (WGS) entry which is preliminary data.</text>
</comment>
<feature type="region of interest" description="Disordered" evidence="1">
    <location>
        <begin position="1"/>
        <end position="50"/>
    </location>
</feature>
<evidence type="ECO:0000313" key="2">
    <source>
        <dbReference type="EMBL" id="OMP10993.1"/>
    </source>
</evidence>
<gene>
    <name evidence="2" type="ORF">COLO4_04095</name>
</gene>
<sequence>MDILLVESTAEKKKSRYAKRVSRITLTSSSEPGNHYGRQGLHPSRRPHRA</sequence>
<accession>A0A1R3KV70</accession>
<protein>
    <submittedName>
        <fullName evidence="2">Armadillo/beta-catenin-like repeat-containing protein</fullName>
    </submittedName>
</protein>
<name>A0A1R3KV70_9ROSI</name>
<keyword evidence="3" id="KW-1185">Reference proteome</keyword>
<dbReference type="AlphaFoldDB" id="A0A1R3KV70"/>